<keyword evidence="2" id="KW-0732">Signal</keyword>
<keyword evidence="1" id="KW-0812">Transmembrane</keyword>
<dbReference type="AlphaFoldDB" id="A0A4R6AWH7"/>
<organism evidence="3 4">
    <name type="scientific">Meridianimarinicoccus aquatilis</name>
    <dbReference type="NCBI Taxonomy" id="2552766"/>
    <lineage>
        <taxon>Bacteria</taxon>
        <taxon>Pseudomonadati</taxon>
        <taxon>Pseudomonadota</taxon>
        <taxon>Alphaproteobacteria</taxon>
        <taxon>Rhodobacterales</taxon>
        <taxon>Paracoccaceae</taxon>
        <taxon>Meridianimarinicoccus</taxon>
    </lineage>
</organism>
<evidence type="ECO:0000313" key="4">
    <source>
        <dbReference type="Proteomes" id="UP000294562"/>
    </source>
</evidence>
<proteinExistence type="predicted"/>
<gene>
    <name evidence="3" type="ORF">E2L05_08185</name>
</gene>
<protein>
    <recommendedName>
        <fullName evidence="5">VPLPA-CTERM sorting domain-containing protein</fullName>
    </recommendedName>
</protein>
<feature type="chain" id="PRO_5020719463" description="VPLPA-CTERM sorting domain-containing protein" evidence="2">
    <location>
        <begin position="26"/>
        <end position="439"/>
    </location>
</feature>
<evidence type="ECO:0000256" key="1">
    <source>
        <dbReference type="SAM" id="Phobius"/>
    </source>
</evidence>
<keyword evidence="1" id="KW-0472">Membrane</keyword>
<dbReference type="EMBL" id="SMZO01000014">
    <property type="protein sequence ID" value="TDL89071.1"/>
    <property type="molecule type" value="Genomic_DNA"/>
</dbReference>
<dbReference type="Proteomes" id="UP000294562">
    <property type="component" value="Unassembled WGS sequence"/>
</dbReference>
<evidence type="ECO:0000256" key="2">
    <source>
        <dbReference type="SAM" id="SignalP"/>
    </source>
</evidence>
<reference evidence="3 4" key="1">
    <citation type="submission" date="2019-03" db="EMBL/GenBank/DDBJ databases">
        <title>Rhodobacteraceae bacterium SM1902, a new member of the family Rhodobacteraceae isolated from Yantai.</title>
        <authorList>
            <person name="Sun Y."/>
        </authorList>
    </citation>
    <scope>NUCLEOTIDE SEQUENCE [LARGE SCALE GENOMIC DNA]</scope>
    <source>
        <strain evidence="3 4">SM1902</strain>
    </source>
</reference>
<dbReference type="OrthoDB" id="5762321at2"/>
<keyword evidence="4" id="KW-1185">Reference proteome</keyword>
<sequence length="439" mass="46051">MRSNIAGSAILTVVSGLVAFGPANAASIFQVTTTQAVTQDIITLQGHPGYRDPNPFLSDPYIFFDEHIRILTEEIDVFDPTQIPSSPTDVPVSEDYNVISTGSVTGTWTFDADFLLGIDTGLVSTGEEDTQFLGRRRGVSTFRAVSDGRNVGSLVTTSTAVYALNDIVAGVGGERLDVIALVAEEAPQLHIDTDGMVLFLAGAENWFETSVGAIPDFNEVLVSSLAFEQIVRSDDGDELFEEIIESEADTYPLRFSGFGAADGSSQSAPLLPTTATVGATGGPSFSFDVSSAGTGFVFVDPEIAVGYTYVLENGGTVAKFQAPTLSAVNDPDGYTLVLPDGTSFSLLPGEVLDFVAEGYTNVTTFEVLGISEALMLDPDNITTFVAGFMFSGTGSTSNLTQTAIVVDTDAAVPLPPAAALMLAGLGGLGVLSRRKRRVA</sequence>
<comment type="caution">
    <text evidence="3">The sequence shown here is derived from an EMBL/GenBank/DDBJ whole genome shotgun (WGS) entry which is preliminary data.</text>
</comment>
<name>A0A4R6AWH7_9RHOB</name>
<dbReference type="RefSeq" id="WP_133342434.1">
    <property type="nucleotide sequence ID" value="NZ_SMZO01000014.1"/>
</dbReference>
<evidence type="ECO:0008006" key="5">
    <source>
        <dbReference type="Google" id="ProtNLM"/>
    </source>
</evidence>
<feature type="signal peptide" evidence="2">
    <location>
        <begin position="1"/>
        <end position="25"/>
    </location>
</feature>
<accession>A0A4R6AWH7</accession>
<feature type="transmembrane region" description="Helical" evidence="1">
    <location>
        <begin position="410"/>
        <end position="431"/>
    </location>
</feature>
<keyword evidence="1" id="KW-1133">Transmembrane helix</keyword>
<evidence type="ECO:0000313" key="3">
    <source>
        <dbReference type="EMBL" id="TDL89071.1"/>
    </source>
</evidence>